<protein>
    <recommendedName>
        <fullName evidence="3">GST C-terminal domain-containing protein</fullName>
    </recommendedName>
</protein>
<keyword evidence="2" id="KW-1185">Reference proteome</keyword>
<gene>
    <name evidence="1" type="ORF">DFH08DRAFT_995269</name>
</gene>
<dbReference type="AlphaFoldDB" id="A0AAD7A6H9"/>
<sequence>MPVPDEQISPHATGNTISTVTPDVLRARFETVAVLSVCLEELDRVVRERNPIPGSFVYPELEVQYFSSILQYKEVNPYKGPYFLGDEFSLVDVAIVPFITRDYISVDYRNYSREGISAEWKQYADHVEQRERVLKTKSDQDKYAEVYGQYFRDEAQSNAAKAIRAGRVIP</sequence>
<name>A0AAD7A6H9_9AGAR</name>
<dbReference type="Gene3D" id="1.20.1050.10">
    <property type="match status" value="1"/>
</dbReference>
<comment type="caution">
    <text evidence="1">The sequence shown here is derived from an EMBL/GenBank/DDBJ whole genome shotgun (WGS) entry which is preliminary data.</text>
</comment>
<dbReference type="EMBL" id="JARIHO010000014">
    <property type="protein sequence ID" value="KAJ7350610.1"/>
    <property type="molecule type" value="Genomic_DNA"/>
</dbReference>
<evidence type="ECO:0008006" key="3">
    <source>
        <dbReference type="Google" id="ProtNLM"/>
    </source>
</evidence>
<dbReference type="PANTHER" id="PTHR43968">
    <property type="match status" value="1"/>
</dbReference>
<accession>A0AAD7A6H9</accession>
<dbReference type="GO" id="GO:0005737">
    <property type="term" value="C:cytoplasm"/>
    <property type="evidence" value="ECO:0007669"/>
    <property type="project" value="TreeGrafter"/>
</dbReference>
<dbReference type="PANTHER" id="PTHR43968:SF6">
    <property type="entry name" value="GLUTATHIONE S-TRANSFERASE OMEGA"/>
    <property type="match status" value="1"/>
</dbReference>
<evidence type="ECO:0000313" key="2">
    <source>
        <dbReference type="Proteomes" id="UP001218218"/>
    </source>
</evidence>
<reference evidence="1" key="1">
    <citation type="submission" date="2023-03" db="EMBL/GenBank/DDBJ databases">
        <title>Massive genome expansion in bonnet fungi (Mycena s.s.) driven by repeated elements and novel gene families across ecological guilds.</title>
        <authorList>
            <consortium name="Lawrence Berkeley National Laboratory"/>
            <person name="Harder C.B."/>
            <person name="Miyauchi S."/>
            <person name="Viragh M."/>
            <person name="Kuo A."/>
            <person name="Thoen E."/>
            <person name="Andreopoulos B."/>
            <person name="Lu D."/>
            <person name="Skrede I."/>
            <person name="Drula E."/>
            <person name="Henrissat B."/>
            <person name="Morin E."/>
            <person name="Kohler A."/>
            <person name="Barry K."/>
            <person name="LaButti K."/>
            <person name="Morin E."/>
            <person name="Salamov A."/>
            <person name="Lipzen A."/>
            <person name="Mereny Z."/>
            <person name="Hegedus B."/>
            <person name="Baldrian P."/>
            <person name="Stursova M."/>
            <person name="Weitz H."/>
            <person name="Taylor A."/>
            <person name="Grigoriev I.V."/>
            <person name="Nagy L.G."/>
            <person name="Martin F."/>
            <person name="Kauserud H."/>
        </authorList>
    </citation>
    <scope>NUCLEOTIDE SEQUENCE</scope>
    <source>
        <strain evidence="1">CBHHK002</strain>
    </source>
</reference>
<dbReference type="InterPro" id="IPR050983">
    <property type="entry name" value="GST_Omega/HSP26"/>
</dbReference>
<organism evidence="1 2">
    <name type="scientific">Mycena albidolilacea</name>
    <dbReference type="NCBI Taxonomy" id="1033008"/>
    <lineage>
        <taxon>Eukaryota</taxon>
        <taxon>Fungi</taxon>
        <taxon>Dikarya</taxon>
        <taxon>Basidiomycota</taxon>
        <taxon>Agaricomycotina</taxon>
        <taxon>Agaricomycetes</taxon>
        <taxon>Agaricomycetidae</taxon>
        <taxon>Agaricales</taxon>
        <taxon>Marasmiineae</taxon>
        <taxon>Mycenaceae</taxon>
        <taxon>Mycena</taxon>
    </lineage>
</organism>
<dbReference type="InterPro" id="IPR036282">
    <property type="entry name" value="Glutathione-S-Trfase_C_sf"/>
</dbReference>
<proteinExistence type="predicted"/>
<dbReference type="SUPFAM" id="SSF47616">
    <property type="entry name" value="GST C-terminal domain-like"/>
    <property type="match status" value="1"/>
</dbReference>
<evidence type="ECO:0000313" key="1">
    <source>
        <dbReference type="EMBL" id="KAJ7350610.1"/>
    </source>
</evidence>
<dbReference type="Proteomes" id="UP001218218">
    <property type="component" value="Unassembled WGS sequence"/>
</dbReference>